<reference evidence="6 7" key="1">
    <citation type="submission" date="2019-07" db="EMBL/GenBank/DDBJ databases">
        <title>Whole genome shotgun sequence of Actinotalea fermentans NBRC 105374.</title>
        <authorList>
            <person name="Hosoyama A."/>
            <person name="Uohara A."/>
            <person name="Ohji S."/>
            <person name="Ichikawa N."/>
        </authorList>
    </citation>
    <scope>NUCLEOTIDE SEQUENCE [LARGE SCALE GENOMIC DNA]</scope>
    <source>
        <strain evidence="6 7">NBRC 105374</strain>
    </source>
</reference>
<name>A0A511YZB7_9CELL</name>
<protein>
    <recommendedName>
        <fullName evidence="5">Glutathione peroxidase</fullName>
    </recommendedName>
</protein>
<dbReference type="AlphaFoldDB" id="A0A511YZB7"/>
<dbReference type="InterPro" id="IPR000889">
    <property type="entry name" value="Glutathione_peroxidase"/>
</dbReference>
<comment type="similarity">
    <text evidence="1 5">Belongs to the glutathione peroxidase family.</text>
</comment>
<dbReference type="Gene3D" id="3.40.30.10">
    <property type="entry name" value="Glutaredoxin"/>
    <property type="match status" value="1"/>
</dbReference>
<evidence type="ECO:0000256" key="4">
    <source>
        <dbReference type="PIRSR" id="PIRSR000303-1"/>
    </source>
</evidence>
<dbReference type="SUPFAM" id="SSF52833">
    <property type="entry name" value="Thioredoxin-like"/>
    <property type="match status" value="1"/>
</dbReference>
<evidence type="ECO:0000256" key="1">
    <source>
        <dbReference type="ARBA" id="ARBA00006926"/>
    </source>
</evidence>
<evidence type="ECO:0000256" key="2">
    <source>
        <dbReference type="ARBA" id="ARBA00022559"/>
    </source>
</evidence>
<proteinExistence type="inferred from homology"/>
<dbReference type="Proteomes" id="UP000321484">
    <property type="component" value="Unassembled WGS sequence"/>
</dbReference>
<dbReference type="InterPro" id="IPR036249">
    <property type="entry name" value="Thioredoxin-like_sf"/>
</dbReference>
<sequence>MGRASTGVIEDMTTSTAVVDLASLPFTTLDGRETTIGALGGSVRLVANVASRCGFTPQYAALERLWQTYRDRGLVVIGFPTNQFLQELGSEEAIAEFCQVNYGVTFPMSAKVKVNGRSRHPLFDQLTAVPDADGKAGRVAWNFEKWLVAADGTAHRFRSSTEPDAPEVVRLIEEALAAA</sequence>
<keyword evidence="3 5" id="KW-0560">Oxidoreductase</keyword>
<dbReference type="Pfam" id="PF00255">
    <property type="entry name" value="GSHPx"/>
    <property type="match status" value="1"/>
</dbReference>
<dbReference type="GO" id="GO:0034599">
    <property type="term" value="P:cellular response to oxidative stress"/>
    <property type="evidence" value="ECO:0007669"/>
    <property type="project" value="TreeGrafter"/>
</dbReference>
<organism evidence="6 7">
    <name type="scientific">Actinotalea fermentans</name>
    <dbReference type="NCBI Taxonomy" id="43671"/>
    <lineage>
        <taxon>Bacteria</taxon>
        <taxon>Bacillati</taxon>
        <taxon>Actinomycetota</taxon>
        <taxon>Actinomycetes</taxon>
        <taxon>Micrococcales</taxon>
        <taxon>Cellulomonadaceae</taxon>
        <taxon>Actinotalea</taxon>
    </lineage>
</organism>
<accession>A0A511YZB7</accession>
<dbReference type="GO" id="GO:0004601">
    <property type="term" value="F:peroxidase activity"/>
    <property type="evidence" value="ECO:0007669"/>
    <property type="project" value="UniProtKB-KW"/>
</dbReference>
<dbReference type="PROSITE" id="PS51355">
    <property type="entry name" value="GLUTATHIONE_PEROXID_3"/>
    <property type="match status" value="1"/>
</dbReference>
<dbReference type="EMBL" id="BJYK01000008">
    <property type="protein sequence ID" value="GEN80547.1"/>
    <property type="molecule type" value="Genomic_DNA"/>
</dbReference>
<gene>
    <name evidence="6" type="ORF">AFE02nite_22810</name>
</gene>
<evidence type="ECO:0000313" key="6">
    <source>
        <dbReference type="EMBL" id="GEN80547.1"/>
    </source>
</evidence>
<dbReference type="PRINTS" id="PR01011">
    <property type="entry name" value="GLUTPROXDASE"/>
</dbReference>
<keyword evidence="2 5" id="KW-0575">Peroxidase</keyword>
<evidence type="ECO:0000313" key="7">
    <source>
        <dbReference type="Proteomes" id="UP000321484"/>
    </source>
</evidence>
<dbReference type="CDD" id="cd00340">
    <property type="entry name" value="GSH_Peroxidase"/>
    <property type="match status" value="1"/>
</dbReference>
<feature type="active site" evidence="4">
    <location>
        <position position="53"/>
    </location>
</feature>
<dbReference type="PIRSF" id="PIRSF000303">
    <property type="entry name" value="Glutathion_perox"/>
    <property type="match status" value="1"/>
</dbReference>
<keyword evidence="7" id="KW-1185">Reference proteome</keyword>
<evidence type="ECO:0000256" key="3">
    <source>
        <dbReference type="ARBA" id="ARBA00023002"/>
    </source>
</evidence>
<comment type="caution">
    <text evidence="6">The sequence shown here is derived from an EMBL/GenBank/DDBJ whole genome shotgun (WGS) entry which is preliminary data.</text>
</comment>
<evidence type="ECO:0000256" key="5">
    <source>
        <dbReference type="RuleBase" id="RU000499"/>
    </source>
</evidence>
<dbReference type="PANTHER" id="PTHR11592">
    <property type="entry name" value="GLUTATHIONE PEROXIDASE"/>
    <property type="match status" value="1"/>
</dbReference>
<dbReference type="PANTHER" id="PTHR11592:SF40">
    <property type="entry name" value="THIOREDOXIN_GLUTATHIONE PEROXIDASE BTUE"/>
    <property type="match status" value="1"/>
</dbReference>